<protein>
    <submittedName>
        <fullName evidence="1">Uncharacterized protein</fullName>
    </submittedName>
</protein>
<evidence type="ECO:0000313" key="1">
    <source>
        <dbReference type="EMBL" id="JAD42975.1"/>
    </source>
</evidence>
<reference evidence="1" key="2">
    <citation type="journal article" date="2015" name="Data Brief">
        <title>Shoot transcriptome of the giant reed, Arundo donax.</title>
        <authorList>
            <person name="Barrero R.A."/>
            <person name="Guerrero F.D."/>
            <person name="Moolhuijzen P."/>
            <person name="Goolsby J.A."/>
            <person name="Tidwell J."/>
            <person name="Bellgard S.E."/>
            <person name="Bellgard M.I."/>
        </authorList>
    </citation>
    <scope>NUCLEOTIDE SEQUENCE</scope>
    <source>
        <tissue evidence="1">Shoot tissue taken approximately 20 cm above the soil surface</tissue>
    </source>
</reference>
<name>A0A0A9A1T6_ARUDO</name>
<sequence length="71" mass="8040">MLHYGEAVSSLMCCKIQGEKGLVIQRSVMCFLSDVFDTTYCLCTEVFFRSDSKFQIETPKLDETLGTLTQC</sequence>
<proteinExistence type="predicted"/>
<organism evidence="1">
    <name type="scientific">Arundo donax</name>
    <name type="common">Giant reed</name>
    <name type="synonym">Donax arundinaceus</name>
    <dbReference type="NCBI Taxonomy" id="35708"/>
    <lineage>
        <taxon>Eukaryota</taxon>
        <taxon>Viridiplantae</taxon>
        <taxon>Streptophyta</taxon>
        <taxon>Embryophyta</taxon>
        <taxon>Tracheophyta</taxon>
        <taxon>Spermatophyta</taxon>
        <taxon>Magnoliopsida</taxon>
        <taxon>Liliopsida</taxon>
        <taxon>Poales</taxon>
        <taxon>Poaceae</taxon>
        <taxon>PACMAD clade</taxon>
        <taxon>Arundinoideae</taxon>
        <taxon>Arundineae</taxon>
        <taxon>Arundo</taxon>
    </lineage>
</organism>
<reference evidence="1" key="1">
    <citation type="submission" date="2014-09" db="EMBL/GenBank/DDBJ databases">
        <authorList>
            <person name="Magalhaes I.L.F."/>
            <person name="Oliveira U."/>
            <person name="Santos F.R."/>
            <person name="Vidigal T.H.D.A."/>
            <person name="Brescovit A.D."/>
            <person name="Santos A.J."/>
        </authorList>
    </citation>
    <scope>NUCLEOTIDE SEQUENCE</scope>
    <source>
        <tissue evidence="1">Shoot tissue taken approximately 20 cm above the soil surface</tissue>
    </source>
</reference>
<dbReference type="EMBL" id="GBRH01254920">
    <property type="protein sequence ID" value="JAD42975.1"/>
    <property type="molecule type" value="Transcribed_RNA"/>
</dbReference>
<dbReference type="AlphaFoldDB" id="A0A0A9A1T6"/>
<accession>A0A0A9A1T6</accession>